<accession>A0A4Y6RCF0</accession>
<name>A0A4Y6RCF0_9BURK</name>
<evidence type="ECO:0000313" key="4">
    <source>
        <dbReference type="Proteomes" id="UP000316665"/>
    </source>
</evidence>
<dbReference type="KEGG" id="jas:FJQ89_06840"/>
<keyword evidence="4" id="KW-1185">Reference proteome</keyword>
<evidence type="ECO:0000256" key="1">
    <source>
        <dbReference type="ARBA" id="ARBA00023172"/>
    </source>
</evidence>
<feature type="domain" description="Integrase catalytic" evidence="2">
    <location>
        <begin position="153"/>
        <end position="293"/>
    </location>
</feature>
<dbReference type="Gene3D" id="1.10.443.10">
    <property type="entry name" value="Intergrase catalytic core"/>
    <property type="match status" value="1"/>
</dbReference>
<dbReference type="RefSeq" id="WP_141169596.1">
    <property type="nucleotide sequence ID" value="NZ_CP041185.1"/>
</dbReference>
<dbReference type="EMBL" id="CP041185">
    <property type="protein sequence ID" value="QDG70164.1"/>
    <property type="molecule type" value="Genomic_DNA"/>
</dbReference>
<dbReference type="InterPro" id="IPR024456">
    <property type="entry name" value="Integrase_catalytic_putative"/>
</dbReference>
<evidence type="ECO:0000259" key="2">
    <source>
        <dbReference type="Pfam" id="PF12835"/>
    </source>
</evidence>
<dbReference type="InterPro" id="IPR013762">
    <property type="entry name" value="Integrase-like_cat_sf"/>
</dbReference>
<keyword evidence="1" id="KW-0233">DNA recombination</keyword>
<protein>
    <recommendedName>
        <fullName evidence="2">Integrase catalytic domain-containing protein</fullName>
    </recommendedName>
</protein>
<evidence type="ECO:0000313" key="3">
    <source>
        <dbReference type="EMBL" id="QDG70164.1"/>
    </source>
</evidence>
<dbReference type="InterPro" id="IPR011010">
    <property type="entry name" value="DNA_brk_join_enz"/>
</dbReference>
<dbReference type="OrthoDB" id="5394387at2"/>
<dbReference type="GO" id="GO:0015074">
    <property type="term" value="P:DNA integration"/>
    <property type="evidence" value="ECO:0007669"/>
    <property type="project" value="InterPro"/>
</dbReference>
<dbReference type="SUPFAM" id="SSF56349">
    <property type="entry name" value="DNA breaking-rejoining enzymes"/>
    <property type="match status" value="1"/>
</dbReference>
<dbReference type="GO" id="GO:0003677">
    <property type="term" value="F:DNA binding"/>
    <property type="evidence" value="ECO:0007669"/>
    <property type="project" value="InterPro"/>
</dbReference>
<reference evidence="3 4" key="1">
    <citation type="submission" date="2019-06" db="EMBL/GenBank/DDBJ databases">
        <title>Complete genome sequence of Janthinobacterium sp. SNU WT3 isolated from diseased rainbow trout.</title>
        <authorList>
            <person name="Oh W.T."/>
            <person name="Park S.C."/>
        </authorList>
    </citation>
    <scope>NUCLEOTIDE SEQUENCE [LARGE SCALE GENOMIC DNA]</scope>
    <source>
        <strain evidence="3 4">SNU WT3</strain>
    </source>
</reference>
<proteinExistence type="predicted"/>
<gene>
    <name evidence="3" type="ORF">FJQ89_06840</name>
</gene>
<sequence length="359" mass="40034">MTHNTQWRGQLDALLDAFNERHASVGKGISHSTREARSQGLYRIFALLRKLGFKPVPENLAERHVRALMAYWTAQQLPADVLLDMPMTIPRRAYPCSAAYIQQQMSFIRVFASWIGKPGLVRSAVSYVNDPALVRRSYGALIDKGWESHGVAVDEVIAAVDAVDSHVGGQLAMMIAFGLRRKEAVMFCPRAAEVPAYALPVQHSRSDHYISFLRIKRGTKGGRLRYAAVRTPQQRQALVRARCLARQDWGHIGHPGLSLKQSLDLFSNVVRSVGLTKNDLGVTPHGLRHQFAGDLYFDITQVQPPVRGGELIIDREVMADAYRQVAEQLGHHRRQISNAYLGSPVVRRSDEVDLMGAAS</sequence>
<dbReference type="AlphaFoldDB" id="A0A4Y6RCF0"/>
<dbReference type="Proteomes" id="UP000316665">
    <property type="component" value="Chromosome"/>
</dbReference>
<dbReference type="GO" id="GO:0006310">
    <property type="term" value="P:DNA recombination"/>
    <property type="evidence" value="ECO:0007669"/>
    <property type="project" value="UniProtKB-KW"/>
</dbReference>
<organism evidence="3 4">
    <name type="scientific">Janthinobacterium tructae</name>
    <dbReference type="NCBI Taxonomy" id="2590869"/>
    <lineage>
        <taxon>Bacteria</taxon>
        <taxon>Pseudomonadati</taxon>
        <taxon>Pseudomonadota</taxon>
        <taxon>Betaproteobacteria</taxon>
        <taxon>Burkholderiales</taxon>
        <taxon>Oxalobacteraceae</taxon>
        <taxon>Janthinobacterium</taxon>
    </lineage>
</organism>
<dbReference type="Pfam" id="PF12835">
    <property type="entry name" value="Integrase_1"/>
    <property type="match status" value="1"/>
</dbReference>